<reference evidence="1 2" key="1">
    <citation type="submission" date="2021-06" db="EMBL/GenBank/DDBJ databases">
        <authorList>
            <person name="Palmer J.M."/>
        </authorList>
    </citation>
    <scope>NUCLEOTIDE SEQUENCE [LARGE SCALE GENOMIC DNA]</scope>
    <source>
        <strain evidence="1 2">XR_2019</strain>
        <tissue evidence="1">Muscle</tissue>
    </source>
</reference>
<accession>A0ABV0W2Q4</accession>
<organism evidence="1 2">
    <name type="scientific">Xenotaenia resolanae</name>
    <dbReference type="NCBI Taxonomy" id="208358"/>
    <lineage>
        <taxon>Eukaryota</taxon>
        <taxon>Metazoa</taxon>
        <taxon>Chordata</taxon>
        <taxon>Craniata</taxon>
        <taxon>Vertebrata</taxon>
        <taxon>Euteleostomi</taxon>
        <taxon>Actinopterygii</taxon>
        <taxon>Neopterygii</taxon>
        <taxon>Teleostei</taxon>
        <taxon>Neoteleostei</taxon>
        <taxon>Acanthomorphata</taxon>
        <taxon>Ovalentaria</taxon>
        <taxon>Atherinomorphae</taxon>
        <taxon>Cyprinodontiformes</taxon>
        <taxon>Goodeidae</taxon>
        <taxon>Xenotaenia</taxon>
    </lineage>
</organism>
<dbReference type="EMBL" id="JAHRIM010023097">
    <property type="protein sequence ID" value="MEQ2263574.1"/>
    <property type="molecule type" value="Genomic_DNA"/>
</dbReference>
<proteinExistence type="predicted"/>
<dbReference type="Proteomes" id="UP001444071">
    <property type="component" value="Unassembled WGS sequence"/>
</dbReference>
<protein>
    <submittedName>
        <fullName evidence="1">Uncharacterized protein</fullName>
    </submittedName>
</protein>
<sequence length="138" mass="15588">MFASSCKVLESQNVQKVQFKQLSSSVHLLNLNRLLEGQDIFNVSNNPSRAKFTLQMRHSFLLDLQKKIQTESIWGLFGMINSGGGLLCKNSQQELQAVGDDVMCCDVEPSEEIMNQLSRVETEPGFRQMKTQSDTMRA</sequence>
<name>A0ABV0W2Q4_9TELE</name>
<keyword evidence="2" id="KW-1185">Reference proteome</keyword>
<comment type="caution">
    <text evidence="1">The sequence shown here is derived from an EMBL/GenBank/DDBJ whole genome shotgun (WGS) entry which is preliminary data.</text>
</comment>
<evidence type="ECO:0000313" key="2">
    <source>
        <dbReference type="Proteomes" id="UP001444071"/>
    </source>
</evidence>
<gene>
    <name evidence="1" type="ORF">XENORESO_009901</name>
</gene>
<evidence type="ECO:0000313" key="1">
    <source>
        <dbReference type="EMBL" id="MEQ2263574.1"/>
    </source>
</evidence>